<evidence type="ECO:0000256" key="3">
    <source>
        <dbReference type="ARBA" id="ARBA00022980"/>
    </source>
</evidence>
<gene>
    <name evidence="7" type="ORF">THASP1DRAFT_29927</name>
</gene>
<protein>
    <recommendedName>
        <fullName evidence="6">Large ribosomal subunit protein bL33m</fullName>
    </recommendedName>
</protein>
<evidence type="ECO:0000313" key="7">
    <source>
        <dbReference type="EMBL" id="RKP08271.1"/>
    </source>
</evidence>
<sequence>MPADRFCTRLSAAAEVQIMNAPALAKKAKARVILVKLLSSAGTGFFYTRSRPRLSPKLSMMKYDPKVRQHVLFNEAKIK</sequence>
<dbReference type="PANTHER" id="PTHR47037:SF1">
    <property type="entry name" value="LARGE RIBOSOMAL SUBUNIT PROTEIN BL33M"/>
    <property type="match status" value="1"/>
</dbReference>
<dbReference type="InterPro" id="IPR011332">
    <property type="entry name" value="Ribosomal_zn-bd"/>
</dbReference>
<dbReference type="GO" id="GO:1990904">
    <property type="term" value="C:ribonucleoprotein complex"/>
    <property type="evidence" value="ECO:0007669"/>
    <property type="project" value="UniProtKB-KW"/>
</dbReference>
<dbReference type="InterPro" id="IPR038584">
    <property type="entry name" value="Ribosomal_bL33_sf"/>
</dbReference>
<comment type="similarity">
    <text evidence="2">Belongs to the bacterial ribosomal protein bL33 family.</text>
</comment>
<dbReference type="SUPFAM" id="SSF57829">
    <property type="entry name" value="Zn-binding ribosomal proteins"/>
    <property type="match status" value="1"/>
</dbReference>
<evidence type="ECO:0000256" key="1">
    <source>
        <dbReference type="ARBA" id="ARBA00004173"/>
    </source>
</evidence>
<dbReference type="GO" id="GO:0006412">
    <property type="term" value="P:translation"/>
    <property type="evidence" value="ECO:0007669"/>
    <property type="project" value="InterPro"/>
</dbReference>
<dbReference type="GO" id="GO:0005739">
    <property type="term" value="C:mitochondrion"/>
    <property type="evidence" value="ECO:0007669"/>
    <property type="project" value="UniProtKB-SubCell"/>
</dbReference>
<evidence type="ECO:0000256" key="6">
    <source>
        <dbReference type="ARBA" id="ARBA00035275"/>
    </source>
</evidence>
<reference evidence="8" key="1">
    <citation type="journal article" date="2018" name="Nat. Microbiol.">
        <title>Leveraging single-cell genomics to expand the fungal tree of life.</title>
        <authorList>
            <person name="Ahrendt S.R."/>
            <person name="Quandt C.A."/>
            <person name="Ciobanu D."/>
            <person name="Clum A."/>
            <person name="Salamov A."/>
            <person name="Andreopoulos B."/>
            <person name="Cheng J.F."/>
            <person name="Woyke T."/>
            <person name="Pelin A."/>
            <person name="Henrissat B."/>
            <person name="Reynolds N.K."/>
            <person name="Benny G.L."/>
            <person name="Smith M.E."/>
            <person name="James T.Y."/>
            <person name="Grigoriev I.V."/>
        </authorList>
    </citation>
    <scope>NUCLEOTIDE SEQUENCE [LARGE SCALE GENOMIC DNA]</scope>
    <source>
        <strain evidence="8">RSA 1356</strain>
    </source>
</reference>
<dbReference type="STRING" id="78915.A0A4P9XRY1"/>
<keyword evidence="5" id="KW-0687">Ribonucleoprotein</keyword>
<dbReference type="NCBIfam" id="TIGR01023">
    <property type="entry name" value="rpmG_bact"/>
    <property type="match status" value="1"/>
</dbReference>
<keyword evidence="4" id="KW-0496">Mitochondrion</keyword>
<dbReference type="InterPro" id="IPR001705">
    <property type="entry name" value="Ribosomal_bL33"/>
</dbReference>
<evidence type="ECO:0000313" key="8">
    <source>
        <dbReference type="Proteomes" id="UP000271241"/>
    </source>
</evidence>
<comment type="subcellular location">
    <subcellularLocation>
        <location evidence="1">Mitochondrion</location>
    </subcellularLocation>
</comment>
<accession>A0A4P9XRY1</accession>
<dbReference type="PANTHER" id="PTHR47037">
    <property type="entry name" value="39S RIBOSOMAL PROTEIN L33, MITOCHONDRIAL"/>
    <property type="match status" value="1"/>
</dbReference>
<organism evidence="7 8">
    <name type="scientific">Thamnocephalis sphaerospora</name>
    <dbReference type="NCBI Taxonomy" id="78915"/>
    <lineage>
        <taxon>Eukaryota</taxon>
        <taxon>Fungi</taxon>
        <taxon>Fungi incertae sedis</taxon>
        <taxon>Zoopagomycota</taxon>
        <taxon>Zoopagomycotina</taxon>
        <taxon>Zoopagomycetes</taxon>
        <taxon>Zoopagales</taxon>
        <taxon>Sigmoideomycetaceae</taxon>
        <taxon>Thamnocephalis</taxon>
    </lineage>
</organism>
<keyword evidence="8" id="KW-1185">Reference proteome</keyword>
<dbReference type="OrthoDB" id="275534at2759"/>
<dbReference type="Pfam" id="PF00471">
    <property type="entry name" value="Ribosomal_L33"/>
    <property type="match status" value="1"/>
</dbReference>
<dbReference type="EMBL" id="KZ992619">
    <property type="protein sequence ID" value="RKP08271.1"/>
    <property type="molecule type" value="Genomic_DNA"/>
</dbReference>
<dbReference type="Proteomes" id="UP000271241">
    <property type="component" value="Unassembled WGS sequence"/>
</dbReference>
<dbReference type="GO" id="GO:0003735">
    <property type="term" value="F:structural constituent of ribosome"/>
    <property type="evidence" value="ECO:0007669"/>
    <property type="project" value="InterPro"/>
</dbReference>
<proteinExistence type="inferred from homology"/>
<evidence type="ECO:0000256" key="2">
    <source>
        <dbReference type="ARBA" id="ARBA00007596"/>
    </source>
</evidence>
<dbReference type="AlphaFoldDB" id="A0A4P9XRY1"/>
<keyword evidence="3" id="KW-0689">Ribosomal protein</keyword>
<evidence type="ECO:0000256" key="4">
    <source>
        <dbReference type="ARBA" id="ARBA00023128"/>
    </source>
</evidence>
<name>A0A4P9XRY1_9FUNG</name>
<dbReference type="InterPro" id="IPR052008">
    <property type="entry name" value="Mitoribosomal_protein_bL33"/>
</dbReference>
<dbReference type="Gene3D" id="2.20.28.120">
    <property type="entry name" value="Ribosomal protein L33"/>
    <property type="match status" value="1"/>
</dbReference>
<dbReference type="GO" id="GO:0005840">
    <property type="term" value="C:ribosome"/>
    <property type="evidence" value="ECO:0007669"/>
    <property type="project" value="UniProtKB-KW"/>
</dbReference>
<evidence type="ECO:0000256" key="5">
    <source>
        <dbReference type="ARBA" id="ARBA00023274"/>
    </source>
</evidence>